<comment type="caution">
    <text evidence="1">The sequence shown here is derived from an EMBL/GenBank/DDBJ whole genome shotgun (WGS) entry which is preliminary data.</text>
</comment>
<gene>
    <name evidence="1" type="ORF">LPW39_04025</name>
</gene>
<dbReference type="InterPro" id="IPR021739">
    <property type="entry name" value="SaV-like"/>
</dbReference>
<evidence type="ECO:0000313" key="1">
    <source>
        <dbReference type="EMBL" id="MCD2164300.1"/>
    </source>
</evidence>
<evidence type="ECO:0000313" key="2">
    <source>
        <dbReference type="Proteomes" id="UP001199260"/>
    </source>
</evidence>
<accession>A0AAW4XRZ6</accession>
<keyword evidence="2" id="KW-1185">Reference proteome</keyword>
<organism evidence="1 2">
    <name type="scientific">Comamonas koreensis</name>
    <dbReference type="NCBI Taxonomy" id="160825"/>
    <lineage>
        <taxon>Bacteria</taxon>
        <taxon>Pseudomonadati</taxon>
        <taxon>Pseudomonadota</taxon>
        <taxon>Betaproteobacteria</taxon>
        <taxon>Burkholderiales</taxon>
        <taxon>Comamonadaceae</taxon>
        <taxon>Comamonas</taxon>
    </lineage>
</organism>
<dbReference type="EMBL" id="JAJNCT010000005">
    <property type="protein sequence ID" value="MCD2164300.1"/>
    <property type="molecule type" value="Genomic_DNA"/>
</dbReference>
<name>A0AAW4XRZ6_9BURK</name>
<sequence length="92" mass="10115">MSALDTQIGGDHYKSMPIQPIEVMREVLTKEEYIGFLKGNIIKYSMRAGKKEGASDDADKAAHYRQFLAEAKGEPTNGLLDLPVIDMGAGRD</sequence>
<proteinExistence type="predicted"/>
<reference evidence="1 2" key="1">
    <citation type="submission" date="2021-11" db="EMBL/GenBank/DDBJ databases">
        <title>Genome sequence.</title>
        <authorList>
            <person name="Sun Q."/>
        </authorList>
    </citation>
    <scope>NUCLEOTIDE SEQUENCE [LARGE SCALE GENOMIC DNA]</scope>
    <source>
        <strain evidence="1 2">KCTC 12005</strain>
    </source>
</reference>
<protein>
    <submittedName>
        <fullName evidence="1">DUF3310 domain-containing protein</fullName>
    </submittedName>
</protein>
<dbReference type="RefSeq" id="WP_133858401.1">
    <property type="nucleotide sequence ID" value="NZ_JAJNCT010000005.1"/>
</dbReference>
<dbReference type="AlphaFoldDB" id="A0AAW4XRZ6"/>
<dbReference type="Pfam" id="PF11753">
    <property type="entry name" value="DUF3310"/>
    <property type="match status" value="1"/>
</dbReference>
<dbReference type="Proteomes" id="UP001199260">
    <property type="component" value="Unassembled WGS sequence"/>
</dbReference>